<accession>A0A2H1WE44</accession>
<proteinExistence type="predicted"/>
<evidence type="ECO:0000313" key="1">
    <source>
        <dbReference type="EMBL" id="SOQ51339.1"/>
    </source>
</evidence>
<protein>
    <submittedName>
        <fullName evidence="1">SFRICE_028067</fullName>
    </submittedName>
</protein>
<sequence length="118" mass="13209">MTHTFGSPMAVQIWSLGKVMKFETEKFVLGYQGVHDDVKPPSRIVVGDDVADDGARLSMSKLFTRVLKTPKLYFAGNINSGKEFHSLEVRIRKLEAKRVVRIGGISTIYGWRPAVCLI</sequence>
<name>A0A2H1WE44_SPOFR</name>
<gene>
    <name evidence="1" type="ORF">SFRICE_028067</name>
</gene>
<dbReference type="EMBL" id="ODYU01008058">
    <property type="protein sequence ID" value="SOQ51339.1"/>
    <property type="molecule type" value="Genomic_DNA"/>
</dbReference>
<reference evidence="1" key="1">
    <citation type="submission" date="2016-07" db="EMBL/GenBank/DDBJ databases">
        <authorList>
            <person name="Bretaudeau A."/>
        </authorList>
    </citation>
    <scope>NUCLEOTIDE SEQUENCE</scope>
    <source>
        <strain evidence="1">Rice</strain>
        <tissue evidence="1">Whole body</tissue>
    </source>
</reference>
<dbReference type="AlphaFoldDB" id="A0A2H1WE44"/>
<organism evidence="1">
    <name type="scientific">Spodoptera frugiperda</name>
    <name type="common">Fall armyworm</name>
    <dbReference type="NCBI Taxonomy" id="7108"/>
    <lineage>
        <taxon>Eukaryota</taxon>
        <taxon>Metazoa</taxon>
        <taxon>Ecdysozoa</taxon>
        <taxon>Arthropoda</taxon>
        <taxon>Hexapoda</taxon>
        <taxon>Insecta</taxon>
        <taxon>Pterygota</taxon>
        <taxon>Neoptera</taxon>
        <taxon>Endopterygota</taxon>
        <taxon>Lepidoptera</taxon>
        <taxon>Glossata</taxon>
        <taxon>Ditrysia</taxon>
        <taxon>Noctuoidea</taxon>
        <taxon>Noctuidae</taxon>
        <taxon>Amphipyrinae</taxon>
        <taxon>Spodoptera</taxon>
    </lineage>
</organism>